<keyword evidence="2" id="KW-1185">Reference proteome</keyword>
<organism evidence="1 2">
    <name type="scientific">Arthrobacter flavus</name>
    <dbReference type="NCBI Taxonomy" id="95172"/>
    <lineage>
        <taxon>Bacteria</taxon>
        <taxon>Bacillati</taxon>
        <taxon>Actinomycetota</taxon>
        <taxon>Actinomycetes</taxon>
        <taxon>Micrococcales</taxon>
        <taxon>Micrococcaceae</taxon>
        <taxon>Arthrobacter</taxon>
    </lineage>
</organism>
<accession>A0ABW4Q2Y1</accession>
<evidence type="ECO:0008006" key="3">
    <source>
        <dbReference type="Google" id="ProtNLM"/>
    </source>
</evidence>
<evidence type="ECO:0000313" key="1">
    <source>
        <dbReference type="EMBL" id="MFD1844995.1"/>
    </source>
</evidence>
<sequence length="121" mass="12585">MSAAPPGLAGHNRISTQALTSTARAVAADVFGVPAQQIRASWSDDQGLLALRLALPIGVPSLTRTLQDPSLVTGVGGSIWDRTHAAKALVLQQVAQLSGSRLSRVDIRITGIRVAEGGRAR</sequence>
<protein>
    <recommendedName>
        <fullName evidence="3">Asp23 family, cell envelope-related function</fullName>
    </recommendedName>
</protein>
<gene>
    <name evidence="1" type="ORF">ACFSFX_00065</name>
</gene>
<name>A0ABW4Q2Y1_9MICC</name>
<proteinExistence type="predicted"/>
<reference evidence="2" key="1">
    <citation type="journal article" date="2019" name="Int. J. Syst. Evol. Microbiol.">
        <title>The Global Catalogue of Microorganisms (GCM) 10K type strain sequencing project: providing services to taxonomists for standard genome sequencing and annotation.</title>
        <authorList>
            <consortium name="The Broad Institute Genomics Platform"/>
            <consortium name="The Broad Institute Genome Sequencing Center for Infectious Disease"/>
            <person name="Wu L."/>
            <person name="Ma J."/>
        </authorList>
    </citation>
    <scope>NUCLEOTIDE SEQUENCE [LARGE SCALE GENOMIC DNA]</scope>
    <source>
        <strain evidence="2">JCM 11496</strain>
    </source>
</reference>
<dbReference type="EMBL" id="JBHUGA010000001">
    <property type="protein sequence ID" value="MFD1844995.1"/>
    <property type="molecule type" value="Genomic_DNA"/>
</dbReference>
<comment type="caution">
    <text evidence="1">The sequence shown here is derived from an EMBL/GenBank/DDBJ whole genome shotgun (WGS) entry which is preliminary data.</text>
</comment>
<dbReference type="RefSeq" id="WP_343876945.1">
    <property type="nucleotide sequence ID" value="NZ_BAAAIJ010000001.1"/>
</dbReference>
<dbReference type="Proteomes" id="UP001597307">
    <property type="component" value="Unassembled WGS sequence"/>
</dbReference>
<evidence type="ECO:0000313" key="2">
    <source>
        <dbReference type="Proteomes" id="UP001597307"/>
    </source>
</evidence>